<keyword evidence="1" id="KW-0813">Transport</keyword>
<reference evidence="1 2" key="1">
    <citation type="submission" date="2019-12" db="EMBL/GenBank/DDBJ databases">
        <authorList>
            <person name="Alioto T."/>
            <person name="Alioto T."/>
            <person name="Gomez Garrido J."/>
        </authorList>
    </citation>
    <scope>NUCLEOTIDE SEQUENCE [LARGE SCALE GENOMIC DNA]</scope>
</reference>
<evidence type="ECO:0000313" key="1">
    <source>
        <dbReference type="EMBL" id="CAA3033353.1"/>
    </source>
</evidence>
<comment type="caution">
    <text evidence="1">The sequence shown here is derived from an EMBL/GenBank/DDBJ whole genome shotgun (WGS) entry which is preliminary data.</text>
</comment>
<name>A0A8S0VN86_OLEEU</name>
<protein>
    <submittedName>
        <fullName evidence="1">Sugar transport 13-like</fullName>
    </submittedName>
</protein>
<organism evidence="1 2">
    <name type="scientific">Olea europaea subsp. europaea</name>
    <dbReference type="NCBI Taxonomy" id="158383"/>
    <lineage>
        <taxon>Eukaryota</taxon>
        <taxon>Viridiplantae</taxon>
        <taxon>Streptophyta</taxon>
        <taxon>Embryophyta</taxon>
        <taxon>Tracheophyta</taxon>
        <taxon>Spermatophyta</taxon>
        <taxon>Magnoliopsida</taxon>
        <taxon>eudicotyledons</taxon>
        <taxon>Gunneridae</taxon>
        <taxon>Pentapetalae</taxon>
        <taxon>asterids</taxon>
        <taxon>lamiids</taxon>
        <taxon>Lamiales</taxon>
        <taxon>Oleaceae</taxon>
        <taxon>Oleeae</taxon>
        <taxon>Olea</taxon>
    </lineage>
</organism>
<feature type="non-terminal residue" evidence="1">
    <location>
        <position position="158"/>
    </location>
</feature>
<dbReference type="Proteomes" id="UP000594638">
    <property type="component" value="Unassembled WGS sequence"/>
</dbReference>
<gene>
    <name evidence="1" type="ORF">OLEA9_A031240</name>
</gene>
<dbReference type="AlphaFoldDB" id="A0A8S0VN86"/>
<accession>A0A8S0VN86</accession>
<keyword evidence="2" id="KW-1185">Reference proteome</keyword>
<evidence type="ECO:0000313" key="2">
    <source>
        <dbReference type="Proteomes" id="UP000594638"/>
    </source>
</evidence>
<keyword evidence="1" id="KW-0762">Sugar transport</keyword>
<sequence length="158" mass="17667">SAPGCFPSTSAPCEASVWEQHQLGNSLYIPHPSWPSTEVDPGKLFIEGLSSRTYPCLSSSLRRLPVKLHASQGFLEKFFPEVQLQHEQTERDRAAGIDRGPDSNPYCQYDNQALQWFTSCLFVAGVVAALPAGWCTRCEPAAWMAPRRHYQMRVTTPL</sequence>
<proteinExistence type="predicted"/>
<feature type="non-terminal residue" evidence="1">
    <location>
        <position position="1"/>
    </location>
</feature>
<dbReference type="EMBL" id="CACTIH010010563">
    <property type="protein sequence ID" value="CAA3033353.1"/>
    <property type="molecule type" value="Genomic_DNA"/>
</dbReference>